<dbReference type="GO" id="GO:0051213">
    <property type="term" value="F:dioxygenase activity"/>
    <property type="evidence" value="ECO:0007669"/>
    <property type="project" value="UniProtKB-KW"/>
</dbReference>
<gene>
    <name evidence="2" type="ORF">BJ122_1037</name>
</gene>
<dbReference type="Proteomes" id="UP000248148">
    <property type="component" value="Unassembled WGS sequence"/>
</dbReference>
<accession>A0A318TR29</accession>
<keyword evidence="2" id="KW-0560">Oxidoreductase</keyword>
<organism evidence="2 3">
    <name type="scientific">Rhodopseudomonas faecalis</name>
    <dbReference type="NCBI Taxonomy" id="99655"/>
    <lineage>
        <taxon>Bacteria</taxon>
        <taxon>Pseudomonadati</taxon>
        <taxon>Pseudomonadota</taxon>
        <taxon>Alphaproteobacteria</taxon>
        <taxon>Hyphomicrobiales</taxon>
        <taxon>Nitrobacteraceae</taxon>
        <taxon>Rhodopseudomonas</taxon>
    </lineage>
</organism>
<keyword evidence="2" id="KW-0223">Dioxygenase</keyword>
<dbReference type="InterPro" id="IPR013096">
    <property type="entry name" value="Cupin_2"/>
</dbReference>
<evidence type="ECO:0000313" key="2">
    <source>
        <dbReference type="EMBL" id="PYF04355.1"/>
    </source>
</evidence>
<dbReference type="OrthoDB" id="9798585at2"/>
<evidence type="ECO:0000259" key="1">
    <source>
        <dbReference type="Pfam" id="PF07883"/>
    </source>
</evidence>
<dbReference type="InterPro" id="IPR014710">
    <property type="entry name" value="RmlC-like_jellyroll"/>
</dbReference>
<dbReference type="RefSeq" id="WP_110779784.1">
    <property type="nucleotide sequence ID" value="NZ_QJTI01000003.1"/>
</dbReference>
<proteinExistence type="predicted"/>
<dbReference type="InterPro" id="IPR011051">
    <property type="entry name" value="RmlC_Cupin_sf"/>
</dbReference>
<comment type="caution">
    <text evidence="2">The sequence shown here is derived from an EMBL/GenBank/DDBJ whole genome shotgun (WGS) entry which is preliminary data.</text>
</comment>
<evidence type="ECO:0000313" key="3">
    <source>
        <dbReference type="Proteomes" id="UP000248148"/>
    </source>
</evidence>
<sequence>MLTGNLLDPLPPAARDEVLDTLLTCGAVRIERIVSTGQSSPPGFWYDQDETEFVVLLQGAARLRFEDGELTMTPGSYVTIAPHRRHRLEWTQADPPTVWLAVFFP</sequence>
<dbReference type="Gene3D" id="2.60.120.10">
    <property type="entry name" value="Jelly Rolls"/>
    <property type="match status" value="1"/>
</dbReference>
<dbReference type="EMBL" id="QJTI01000003">
    <property type="protein sequence ID" value="PYF04355.1"/>
    <property type="molecule type" value="Genomic_DNA"/>
</dbReference>
<dbReference type="AlphaFoldDB" id="A0A318TR29"/>
<dbReference type="Pfam" id="PF07883">
    <property type="entry name" value="Cupin_2"/>
    <property type="match status" value="1"/>
</dbReference>
<protein>
    <submittedName>
        <fullName evidence="2">Homogentisate 1,2-dioxygenase</fullName>
    </submittedName>
</protein>
<keyword evidence="3" id="KW-1185">Reference proteome</keyword>
<name>A0A318TR29_9BRAD</name>
<dbReference type="CDD" id="cd06981">
    <property type="entry name" value="cupin_reut_a1446"/>
    <property type="match status" value="1"/>
</dbReference>
<feature type="domain" description="Cupin type-2" evidence="1">
    <location>
        <begin position="37"/>
        <end position="103"/>
    </location>
</feature>
<reference evidence="2 3" key="1">
    <citation type="submission" date="2018-06" db="EMBL/GenBank/DDBJ databases">
        <title>Genomic Encyclopedia of Archaeal and Bacterial Type Strains, Phase II (KMG-II): from individual species to whole genera.</title>
        <authorList>
            <person name="Goeker M."/>
        </authorList>
    </citation>
    <scope>NUCLEOTIDE SEQUENCE [LARGE SCALE GENOMIC DNA]</scope>
    <source>
        <strain evidence="2 3">JCM 11668</strain>
    </source>
</reference>
<dbReference type="SUPFAM" id="SSF51182">
    <property type="entry name" value="RmlC-like cupins"/>
    <property type="match status" value="1"/>
</dbReference>